<protein>
    <submittedName>
        <fullName evidence="2">Helix-turn-helix domain-containing protein</fullName>
    </submittedName>
</protein>
<dbReference type="InterPro" id="IPR009061">
    <property type="entry name" value="DNA-bd_dom_put_sf"/>
</dbReference>
<feature type="domain" description="Helix-turn-helix" evidence="1">
    <location>
        <begin position="16"/>
        <end position="65"/>
    </location>
</feature>
<evidence type="ECO:0000313" key="2">
    <source>
        <dbReference type="EMBL" id="WMX47034.1"/>
    </source>
</evidence>
<evidence type="ECO:0000313" key="3">
    <source>
        <dbReference type="Proteomes" id="UP001250858"/>
    </source>
</evidence>
<keyword evidence="3" id="KW-1185">Reference proteome</keyword>
<dbReference type="EMBL" id="CP133762">
    <property type="protein sequence ID" value="WMX47034.1"/>
    <property type="molecule type" value="Genomic_DNA"/>
</dbReference>
<dbReference type="Proteomes" id="UP001250858">
    <property type="component" value="Chromosome"/>
</dbReference>
<dbReference type="Gene3D" id="1.10.10.60">
    <property type="entry name" value="Homeodomain-like"/>
    <property type="match status" value="1"/>
</dbReference>
<dbReference type="RefSeq" id="WP_309549275.1">
    <property type="nucleotide sequence ID" value="NZ_CP133762.1"/>
</dbReference>
<dbReference type="Pfam" id="PF12728">
    <property type="entry name" value="HTH_17"/>
    <property type="match status" value="1"/>
</dbReference>
<proteinExistence type="predicted"/>
<dbReference type="SUPFAM" id="SSF46955">
    <property type="entry name" value="Putative DNA-binding domain"/>
    <property type="match status" value="1"/>
</dbReference>
<dbReference type="InterPro" id="IPR010093">
    <property type="entry name" value="SinI_DNA-bd"/>
</dbReference>
<gene>
    <name evidence="2" type="ORF">RGF97_22475</name>
</gene>
<sequence length="70" mass="8205">MRRSPISAVRRPEEKLTVDELCEELRISRSTFYDWRQKGRAPRCVKLPNGSLRVRRSDLENWLSDCEAAA</sequence>
<dbReference type="InterPro" id="IPR041657">
    <property type="entry name" value="HTH_17"/>
</dbReference>
<reference evidence="2 3" key="1">
    <citation type="submission" date="2023-09" db="EMBL/GenBank/DDBJ databases">
        <title>Complete genome of Streptomyces roseicoloratus T14.</title>
        <authorList>
            <person name="Bashizi T."/>
            <person name="Kim M.-J."/>
            <person name="Lee G."/>
            <person name="Tagele S.B."/>
            <person name="Shin J.-H."/>
        </authorList>
    </citation>
    <scope>NUCLEOTIDE SEQUENCE [LARGE SCALE GENOMIC DNA]</scope>
    <source>
        <strain evidence="2 3">T14</strain>
    </source>
</reference>
<name>A0ABY9RXX9_9ACTN</name>
<accession>A0ABY9RXX9</accession>
<evidence type="ECO:0000259" key="1">
    <source>
        <dbReference type="Pfam" id="PF12728"/>
    </source>
</evidence>
<organism evidence="2 3">
    <name type="scientific">Streptomyces roseicoloratus</name>
    <dbReference type="NCBI Taxonomy" id="2508722"/>
    <lineage>
        <taxon>Bacteria</taxon>
        <taxon>Bacillati</taxon>
        <taxon>Actinomycetota</taxon>
        <taxon>Actinomycetes</taxon>
        <taxon>Kitasatosporales</taxon>
        <taxon>Streptomycetaceae</taxon>
        <taxon>Streptomyces</taxon>
    </lineage>
</organism>
<dbReference type="NCBIfam" id="TIGR01764">
    <property type="entry name" value="excise"/>
    <property type="match status" value="1"/>
</dbReference>